<protein>
    <submittedName>
        <fullName evidence="3">Serpentine receptor class gamma</fullName>
    </submittedName>
</protein>
<feature type="transmembrane region" description="Helical" evidence="1">
    <location>
        <begin position="50"/>
        <end position="74"/>
    </location>
</feature>
<feature type="transmembrane region" description="Helical" evidence="1">
    <location>
        <begin position="12"/>
        <end position="38"/>
    </location>
</feature>
<keyword evidence="1" id="KW-1133">Transmembrane helix</keyword>
<keyword evidence="2" id="KW-1185">Reference proteome</keyword>
<sequence>MPLYYDIDSSAVIAYKLFLYLIAAITFTVTPIFIYAVTYKSSKLMSSYRALVLAYLPFSMITTLTTTLSCPIFDYPSNGYHFYDKIIQFENFGAAFQLVFQLVIYICDMIITDLLLFMLIDRYDVVSKNITTRSNWIFPLCYTVITITNLFAILIIIANIILFVFDPKDTMYAQFIVIKRLLMPTTLFSIYFNLSFNLIIVLKHCAFLGNMVTTLYFVIPYREYILRLLNLRLRQRKAKTSAVHLVEPMPTNTTALGNGSRRISTVVM</sequence>
<evidence type="ECO:0000313" key="3">
    <source>
        <dbReference type="WBParaSite" id="Pan_g22423.t1"/>
    </source>
</evidence>
<evidence type="ECO:0000256" key="1">
    <source>
        <dbReference type="SAM" id="Phobius"/>
    </source>
</evidence>
<reference evidence="3" key="2">
    <citation type="submission" date="2020-10" db="UniProtKB">
        <authorList>
            <consortium name="WormBaseParasite"/>
        </authorList>
    </citation>
    <scope>IDENTIFICATION</scope>
</reference>
<keyword evidence="1" id="KW-0812">Transmembrane</keyword>
<feature type="transmembrane region" description="Helical" evidence="1">
    <location>
        <begin position="140"/>
        <end position="165"/>
    </location>
</feature>
<reference evidence="2" key="1">
    <citation type="journal article" date="2013" name="Genetics">
        <title>The draft genome and transcriptome of Panagrellus redivivus are shaped by the harsh demands of a free-living lifestyle.</title>
        <authorList>
            <person name="Srinivasan J."/>
            <person name="Dillman A.R."/>
            <person name="Macchietto M.G."/>
            <person name="Heikkinen L."/>
            <person name="Lakso M."/>
            <person name="Fracchia K.M."/>
            <person name="Antoshechkin I."/>
            <person name="Mortazavi A."/>
            <person name="Wong G."/>
            <person name="Sternberg P.W."/>
        </authorList>
    </citation>
    <scope>NUCLEOTIDE SEQUENCE [LARGE SCALE GENOMIC DNA]</scope>
    <source>
        <strain evidence="2">MT8872</strain>
    </source>
</reference>
<accession>A0A7E4ZX06</accession>
<dbReference type="WBParaSite" id="Pan_g22423.t1">
    <property type="protein sequence ID" value="Pan_g22423.t1"/>
    <property type="gene ID" value="Pan_g22423"/>
</dbReference>
<evidence type="ECO:0000313" key="2">
    <source>
        <dbReference type="Proteomes" id="UP000492821"/>
    </source>
</evidence>
<feature type="transmembrane region" description="Helical" evidence="1">
    <location>
        <begin position="94"/>
        <end position="119"/>
    </location>
</feature>
<name>A0A7E4ZX06_PANRE</name>
<feature type="transmembrane region" description="Helical" evidence="1">
    <location>
        <begin position="190"/>
        <end position="219"/>
    </location>
</feature>
<keyword evidence="1" id="KW-0472">Membrane</keyword>
<proteinExistence type="predicted"/>
<dbReference type="Proteomes" id="UP000492821">
    <property type="component" value="Unassembled WGS sequence"/>
</dbReference>
<dbReference type="AlphaFoldDB" id="A0A7E4ZX06"/>
<organism evidence="2 3">
    <name type="scientific">Panagrellus redivivus</name>
    <name type="common">Microworm</name>
    <dbReference type="NCBI Taxonomy" id="6233"/>
    <lineage>
        <taxon>Eukaryota</taxon>
        <taxon>Metazoa</taxon>
        <taxon>Ecdysozoa</taxon>
        <taxon>Nematoda</taxon>
        <taxon>Chromadorea</taxon>
        <taxon>Rhabditida</taxon>
        <taxon>Tylenchina</taxon>
        <taxon>Panagrolaimomorpha</taxon>
        <taxon>Panagrolaimoidea</taxon>
        <taxon>Panagrolaimidae</taxon>
        <taxon>Panagrellus</taxon>
    </lineage>
</organism>